<dbReference type="EMBL" id="WAAT01000040">
    <property type="protein sequence ID" value="KAB1068157.1"/>
    <property type="molecule type" value="Genomic_DNA"/>
</dbReference>
<dbReference type="RefSeq" id="WP_150938456.1">
    <property type="nucleotide sequence ID" value="NZ_WAAT01000040.1"/>
</dbReference>
<evidence type="ECO:0000313" key="3">
    <source>
        <dbReference type="Proteomes" id="UP000441333"/>
    </source>
</evidence>
<proteinExistence type="predicted"/>
<keyword evidence="3" id="KW-1185">Reference proteome</keyword>
<protein>
    <submittedName>
        <fullName evidence="2">Uncharacterized protein</fullName>
    </submittedName>
</protein>
<keyword evidence="1" id="KW-0732">Signal</keyword>
<dbReference type="Proteomes" id="UP000441333">
    <property type="component" value="Unassembled WGS sequence"/>
</dbReference>
<evidence type="ECO:0000256" key="1">
    <source>
        <dbReference type="SAM" id="SignalP"/>
    </source>
</evidence>
<gene>
    <name evidence="2" type="ORF">F6U93_07615</name>
</gene>
<dbReference type="AlphaFoldDB" id="A0A6N6MGT8"/>
<feature type="signal peptide" evidence="1">
    <location>
        <begin position="1"/>
        <end position="26"/>
    </location>
</feature>
<organism evidence="2 3">
    <name type="scientific">Pseudotamlana haliotis</name>
    <dbReference type="NCBI Taxonomy" id="2614804"/>
    <lineage>
        <taxon>Bacteria</taxon>
        <taxon>Pseudomonadati</taxon>
        <taxon>Bacteroidota</taxon>
        <taxon>Flavobacteriia</taxon>
        <taxon>Flavobacteriales</taxon>
        <taxon>Flavobacteriaceae</taxon>
        <taxon>Pseudotamlana</taxon>
    </lineage>
</organism>
<accession>A0A6N6MGT8</accession>
<name>A0A6N6MGT8_9FLAO</name>
<reference evidence="2 3" key="1">
    <citation type="submission" date="2019-09" db="EMBL/GenBank/DDBJ databases">
        <authorList>
            <person name="Cao W.R."/>
        </authorList>
    </citation>
    <scope>NUCLEOTIDE SEQUENCE [LARGE SCALE GENOMIC DNA]</scope>
    <source>
        <strain evidence="2 3">B1N29</strain>
    </source>
</reference>
<feature type="chain" id="PRO_5027049837" evidence="1">
    <location>
        <begin position="27"/>
        <end position="318"/>
    </location>
</feature>
<evidence type="ECO:0000313" key="2">
    <source>
        <dbReference type="EMBL" id="KAB1068157.1"/>
    </source>
</evidence>
<sequence>MKKTLILRCFLFFGAILLFNSCSDNDDDTINSESIWQLDTKLVFEPVEDKETFIWYYDLQTKQEYWGNDEVEINMRLKSKNPAKDFSKVDFYITVEEKDGYNYSTPFNTDGKMIGSAEIPESGAFTFSLGADEAYGVYENDFQKDRSSTLAREGDIFLLYYVITAKDGSTLDSRESIRESNRYAMKVRVEDFAPPLFEGTFEFEWIELSGGAITYGGVWLGKTGTVNITHDGEGVYSMSNLLWDYKYGGKGKVYYDFLDGLTYVQGSYQEKWSISNLNGASMDIAFTYQYSDAYDETGTVRFTRTDGTDWPSNIYTED</sequence>
<comment type="caution">
    <text evidence="2">The sequence shown here is derived from an EMBL/GenBank/DDBJ whole genome shotgun (WGS) entry which is preliminary data.</text>
</comment>